<accession>A0A396GX39</accession>
<feature type="region of interest" description="Disordered" evidence="1">
    <location>
        <begin position="34"/>
        <end position="70"/>
    </location>
</feature>
<evidence type="ECO:0000313" key="2">
    <source>
        <dbReference type="EMBL" id="RHN45063.1"/>
    </source>
</evidence>
<proteinExistence type="predicted"/>
<gene>
    <name evidence="2" type="ORF">MtrunA17_Chr7g0226201</name>
</gene>
<protein>
    <submittedName>
        <fullName evidence="2">Uncharacterized protein</fullName>
    </submittedName>
</protein>
<evidence type="ECO:0000313" key="3">
    <source>
        <dbReference type="Proteomes" id="UP000265566"/>
    </source>
</evidence>
<feature type="compositionally biased region" description="Low complexity" evidence="1">
    <location>
        <begin position="46"/>
        <end position="63"/>
    </location>
</feature>
<comment type="caution">
    <text evidence="2">The sequence shown here is derived from an EMBL/GenBank/DDBJ whole genome shotgun (WGS) entry which is preliminary data.</text>
</comment>
<reference evidence="3" key="1">
    <citation type="journal article" date="2018" name="Nat. Plants">
        <title>Whole-genome landscape of Medicago truncatula symbiotic genes.</title>
        <authorList>
            <person name="Pecrix Y."/>
            <person name="Staton S.E."/>
            <person name="Sallet E."/>
            <person name="Lelandais-Briere C."/>
            <person name="Moreau S."/>
            <person name="Carrere S."/>
            <person name="Blein T."/>
            <person name="Jardinaud M.F."/>
            <person name="Latrasse D."/>
            <person name="Zouine M."/>
            <person name="Zahm M."/>
            <person name="Kreplak J."/>
            <person name="Mayjonade B."/>
            <person name="Satge C."/>
            <person name="Perez M."/>
            <person name="Cauet S."/>
            <person name="Marande W."/>
            <person name="Chantry-Darmon C."/>
            <person name="Lopez-Roques C."/>
            <person name="Bouchez O."/>
            <person name="Berard A."/>
            <person name="Debelle F."/>
            <person name="Munos S."/>
            <person name="Bendahmane A."/>
            <person name="Berges H."/>
            <person name="Niebel A."/>
            <person name="Buitink J."/>
            <person name="Frugier F."/>
            <person name="Benhamed M."/>
            <person name="Crespi M."/>
            <person name="Gouzy J."/>
            <person name="Gamas P."/>
        </authorList>
    </citation>
    <scope>NUCLEOTIDE SEQUENCE [LARGE SCALE GENOMIC DNA]</scope>
    <source>
        <strain evidence="3">cv. Jemalong A17</strain>
    </source>
</reference>
<dbReference type="AlphaFoldDB" id="A0A396GX39"/>
<dbReference type="EMBL" id="PSQE01000007">
    <property type="protein sequence ID" value="RHN45063.1"/>
    <property type="molecule type" value="Genomic_DNA"/>
</dbReference>
<name>A0A396GX39_MEDTR</name>
<evidence type="ECO:0000256" key="1">
    <source>
        <dbReference type="SAM" id="MobiDB-lite"/>
    </source>
</evidence>
<sequence>MQKKSQNSQKCIKKHRNFLGIFTRKLERTVVQIARKHGVNSEKNSKNAAKPKGKSPSPSLKGLDAQEPQD</sequence>
<dbReference type="Proteomes" id="UP000265566">
    <property type="component" value="Chromosome 7"/>
</dbReference>
<dbReference type="Gramene" id="rna39262">
    <property type="protein sequence ID" value="RHN45063.1"/>
    <property type="gene ID" value="gene39262"/>
</dbReference>
<organism evidence="2 3">
    <name type="scientific">Medicago truncatula</name>
    <name type="common">Barrel medic</name>
    <name type="synonym">Medicago tribuloides</name>
    <dbReference type="NCBI Taxonomy" id="3880"/>
    <lineage>
        <taxon>Eukaryota</taxon>
        <taxon>Viridiplantae</taxon>
        <taxon>Streptophyta</taxon>
        <taxon>Embryophyta</taxon>
        <taxon>Tracheophyta</taxon>
        <taxon>Spermatophyta</taxon>
        <taxon>Magnoliopsida</taxon>
        <taxon>eudicotyledons</taxon>
        <taxon>Gunneridae</taxon>
        <taxon>Pentapetalae</taxon>
        <taxon>rosids</taxon>
        <taxon>fabids</taxon>
        <taxon>Fabales</taxon>
        <taxon>Fabaceae</taxon>
        <taxon>Papilionoideae</taxon>
        <taxon>50 kb inversion clade</taxon>
        <taxon>NPAAA clade</taxon>
        <taxon>Hologalegina</taxon>
        <taxon>IRL clade</taxon>
        <taxon>Trifolieae</taxon>
        <taxon>Medicago</taxon>
    </lineage>
</organism>